<dbReference type="Gene3D" id="3.30.565.10">
    <property type="entry name" value="Histidine kinase-like ATPase, C-terminal domain"/>
    <property type="match status" value="1"/>
</dbReference>
<evidence type="ECO:0000256" key="8">
    <source>
        <dbReference type="ARBA" id="ARBA00023125"/>
    </source>
</evidence>
<comment type="catalytic activity">
    <reaction evidence="1">
        <text>ATP + protein L-histidine = ADP + protein N-phospho-L-histidine.</text>
        <dbReference type="EC" id="2.7.13.3"/>
    </reaction>
</comment>
<dbReference type="EC" id="2.7.13.3" evidence="2"/>
<name>A0A6N7PNE9_9BACT</name>
<dbReference type="Gene3D" id="1.10.287.130">
    <property type="match status" value="1"/>
</dbReference>
<dbReference type="PANTHER" id="PTHR43047">
    <property type="entry name" value="TWO-COMPONENT HISTIDINE PROTEIN KINASE"/>
    <property type="match status" value="1"/>
</dbReference>
<dbReference type="SUPFAM" id="SSF52172">
    <property type="entry name" value="CheY-like"/>
    <property type="match status" value="1"/>
</dbReference>
<evidence type="ECO:0000256" key="2">
    <source>
        <dbReference type="ARBA" id="ARBA00012438"/>
    </source>
</evidence>
<keyword evidence="7" id="KW-0805">Transcription regulation</keyword>
<dbReference type="PRINTS" id="PR00344">
    <property type="entry name" value="BCTRLSENSOR"/>
</dbReference>
<dbReference type="SMART" id="SM00387">
    <property type="entry name" value="HATPase_c"/>
    <property type="match status" value="1"/>
</dbReference>
<dbReference type="InterPro" id="IPR004358">
    <property type="entry name" value="Sig_transdc_His_kin-like_C"/>
</dbReference>
<dbReference type="Pfam" id="PF00512">
    <property type="entry name" value="HisKA"/>
    <property type="match status" value="1"/>
</dbReference>
<evidence type="ECO:0000256" key="3">
    <source>
        <dbReference type="ARBA" id="ARBA00022553"/>
    </source>
</evidence>
<gene>
    <name evidence="13" type="ORF">GF068_17505</name>
</gene>
<dbReference type="Gene3D" id="3.40.50.2300">
    <property type="match status" value="1"/>
</dbReference>
<reference evidence="13 14" key="1">
    <citation type="submission" date="2019-10" db="EMBL/GenBank/DDBJ databases">
        <title>A soil myxobacterium in the family Polyangiaceae.</title>
        <authorList>
            <person name="Li Y."/>
            <person name="Wang J."/>
        </authorList>
    </citation>
    <scope>NUCLEOTIDE SEQUENCE [LARGE SCALE GENOMIC DNA]</scope>
    <source>
        <strain evidence="13 14">DSM 14734</strain>
    </source>
</reference>
<dbReference type="AlphaFoldDB" id="A0A6N7PNE9"/>
<dbReference type="InterPro" id="IPR003594">
    <property type="entry name" value="HATPase_dom"/>
</dbReference>
<keyword evidence="14" id="KW-1185">Reference proteome</keyword>
<evidence type="ECO:0000256" key="7">
    <source>
        <dbReference type="ARBA" id="ARBA00023015"/>
    </source>
</evidence>
<dbReference type="Proteomes" id="UP000440224">
    <property type="component" value="Unassembled WGS sequence"/>
</dbReference>
<feature type="domain" description="Response regulatory" evidence="12">
    <location>
        <begin position="8"/>
        <end position="121"/>
    </location>
</feature>
<evidence type="ECO:0000256" key="4">
    <source>
        <dbReference type="ARBA" id="ARBA00022679"/>
    </source>
</evidence>
<dbReference type="Pfam" id="PF00072">
    <property type="entry name" value="Response_reg"/>
    <property type="match status" value="1"/>
</dbReference>
<keyword evidence="5" id="KW-0418">Kinase</keyword>
<dbReference type="EMBL" id="WJIE01000005">
    <property type="protein sequence ID" value="MRG93692.1"/>
    <property type="molecule type" value="Genomic_DNA"/>
</dbReference>
<dbReference type="SMART" id="SM00388">
    <property type="entry name" value="HisKA"/>
    <property type="match status" value="1"/>
</dbReference>
<keyword evidence="9" id="KW-0804">Transcription</keyword>
<dbReference type="InterPro" id="IPR011006">
    <property type="entry name" value="CheY-like_superfamily"/>
</dbReference>
<dbReference type="GO" id="GO:0009927">
    <property type="term" value="F:histidine phosphotransfer kinase activity"/>
    <property type="evidence" value="ECO:0007669"/>
    <property type="project" value="TreeGrafter"/>
</dbReference>
<keyword evidence="8" id="KW-0238">DNA-binding</keyword>
<dbReference type="PANTHER" id="PTHR43047:SF72">
    <property type="entry name" value="OSMOSENSING HISTIDINE PROTEIN KINASE SLN1"/>
    <property type="match status" value="1"/>
</dbReference>
<feature type="domain" description="Signal transduction histidine kinase dimerisation/phosphoacceptor" evidence="11">
    <location>
        <begin position="154"/>
        <end position="220"/>
    </location>
</feature>
<evidence type="ECO:0000259" key="12">
    <source>
        <dbReference type="SMART" id="SM00448"/>
    </source>
</evidence>
<evidence type="ECO:0000256" key="9">
    <source>
        <dbReference type="ARBA" id="ARBA00023163"/>
    </source>
</evidence>
<evidence type="ECO:0000313" key="14">
    <source>
        <dbReference type="Proteomes" id="UP000440224"/>
    </source>
</evidence>
<dbReference type="SUPFAM" id="SSF47384">
    <property type="entry name" value="Homodimeric domain of signal transducing histidine kinase"/>
    <property type="match status" value="1"/>
</dbReference>
<dbReference type="InterPro" id="IPR003661">
    <property type="entry name" value="HisK_dim/P_dom"/>
</dbReference>
<dbReference type="Pfam" id="PF02518">
    <property type="entry name" value="HATPase_c"/>
    <property type="match status" value="1"/>
</dbReference>
<proteinExistence type="predicted"/>
<sequence>MNTPEKSPKILVVDDNEQNRELVAATVDAEGYEAILTSNGEEALRAFESAQPDCILLDVRMPGLDGFTVCERIRALPGGADVPIIFLTALRDVDTFDRALVAGADDFLTKPVRPTELVVRVQAALRLRRLSAELRDHYDLIRRQRDDLMRLQLQKEMLMSFVIHDLKNPVGSMDLLAQALVRDRALPDDARDTAQHIRDSARRLMRLIHNLLDLSKGEEGKLVPRRSNVDLRALVDVVRDTFDAHARAVRVTLEADVDAPSLVADQDLLLRVLENLTENAIRHAPQGSTVQLSAARRDRAVEVRVTDRGAGIPPEMRERIFDRFVQLDDAASDVASRSGRGLGLTFCKLAVEAHGGEVWVEDATPGTMVCVRVPHDT</sequence>
<dbReference type="SUPFAM" id="SSF55874">
    <property type="entry name" value="ATPase domain of HSP90 chaperone/DNA topoisomerase II/histidine kinase"/>
    <property type="match status" value="1"/>
</dbReference>
<dbReference type="InterPro" id="IPR001789">
    <property type="entry name" value="Sig_transdc_resp-reg_receiver"/>
</dbReference>
<feature type="domain" description="Histidine kinase/HSP90-like ATPase" evidence="10">
    <location>
        <begin position="264"/>
        <end position="377"/>
    </location>
</feature>
<dbReference type="GO" id="GO:0005886">
    <property type="term" value="C:plasma membrane"/>
    <property type="evidence" value="ECO:0007669"/>
    <property type="project" value="TreeGrafter"/>
</dbReference>
<evidence type="ECO:0000259" key="10">
    <source>
        <dbReference type="SMART" id="SM00387"/>
    </source>
</evidence>
<evidence type="ECO:0000259" key="11">
    <source>
        <dbReference type="SMART" id="SM00388"/>
    </source>
</evidence>
<dbReference type="GO" id="GO:0000155">
    <property type="term" value="F:phosphorelay sensor kinase activity"/>
    <property type="evidence" value="ECO:0007669"/>
    <property type="project" value="InterPro"/>
</dbReference>
<keyword evidence="6" id="KW-0902">Two-component regulatory system</keyword>
<dbReference type="InterPro" id="IPR036097">
    <property type="entry name" value="HisK_dim/P_sf"/>
</dbReference>
<dbReference type="CDD" id="cd00075">
    <property type="entry name" value="HATPase"/>
    <property type="match status" value="1"/>
</dbReference>
<dbReference type="RefSeq" id="WP_153820559.1">
    <property type="nucleotide sequence ID" value="NZ_WJIE01000005.1"/>
</dbReference>
<keyword evidence="3" id="KW-0597">Phosphoprotein</keyword>
<evidence type="ECO:0000313" key="13">
    <source>
        <dbReference type="EMBL" id="MRG93692.1"/>
    </source>
</evidence>
<evidence type="ECO:0000256" key="1">
    <source>
        <dbReference type="ARBA" id="ARBA00000085"/>
    </source>
</evidence>
<evidence type="ECO:0000256" key="5">
    <source>
        <dbReference type="ARBA" id="ARBA00022777"/>
    </source>
</evidence>
<keyword evidence="4" id="KW-0808">Transferase</keyword>
<evidence type="ECO:0000256" key="6">
    <source>
        <dbReference type="ARBA" id="ARBA00023012"/>
    </source>
</evidence>
<dbReference type="CDD" id="cd00082">
    <property type="entry name" value="HisKA"/>
    <property type="match status" value="1"/>
</dbReference>
<organism evidence="13 14">
    <name type="scientific">Polyangium spumosum</name>
    <dbReference type="NCBI Taxonomy" id="889282"/>
    <lineage>
        <taxon>Bacteria</taxon>
        <taxon>Pseudomonadati</taxon>
        <taxon>Myxococcota</taxon>
        <taxon>Polyangia</taxon>
        <taxon>Polyangiales</taxon>
        <taxon>Polyangiaceae</taxon>
        <taxon>Polyangium</taxon>
    </lineage>
</organism>
<comment type="caution">
    <text evidence="13">The sequence shown here is derived from an EMBL/GenBank/DDBJ whole genome shotgun (WGS) entry which is preliminary data.</text>
</comment>
<dbReference type="InterPro" id="IPR036890">
    <property type="entry name" value="HATPase_C_sf"/>
</dbReference>
<dbReference type="SMART" id="SM00448">
    <property type="entry name" value="REC"/>
    <property type="match status" value="1"/>
</dbReference>
<dbReference type="FunFam" id="3.40.50.2300:FF:000001">
    <property type="entry name" value="DNA-binding response regulator PhoB"/>
    <property type="match status" value="1"/>
</dbReference>
<dbReference type="GO" id="GO:0003677">
    <property type="term" value="F:DNA binding"/>
    <property type="evidence" value="ECO:0007669"/>
    <property type="project" value="UniProtKB-KW"/>
</dbReference>
<dbReference type="OrthoDB" id="9787818at2"/>
<accession>A0A6N7PNE9</accession>
<protein>
    <recommendedName>
        <fullName evidence="2">histidine kinase</fullName>
        <ecNumber evidence="2">2.7.13.3</ecNumber>
    </recommendedName>
</protein>